<accession>A0AB33ILQ8</accession>
<dbReference type="InterPro" id="IPR044925">
    <property type="entry name" value="His-Me_finger_sf"/>
</dbReference>
<feature type="domain" description="ENPP1-3/EXOG-like endonuclease/phosphodiesterase" evidence="11">
    <location>
        <begin position="52"/>
        <end position="245"/>
    </location>
</feature>
<evidence type="ECO:0000256" key="4">
    <source>
        <dbReference type="ARBA" id="ARBA00022723"/>
    </source>
</evidence>
<proteinExistence type="inferred from homology"/>
<dbReference type="Pfam" id="PF01223">
    <property type="entry name" value="Endonuclease_NS"/>
    <property type="match status" value="1"/>
</dbReference>
<keyword evidence="5 10" id="KW-0255">Endonuclease</keyword>
<dbReference type="InterPro" id="IPR020821">
    <property type="entry name" value="ENPP1-3/EXOG-like_nuc-like"/>
</dbReference>
<reference evidence="13" key="1">
    <citation type="submission" date="2024-07" db="EMBL/GenBank/DDBJ databases">
        <title>Complete genome sequence of Prevotella sp. YM-2024 GTC17253.</title>
        <authorList>
            <person name="Hayashi M."/>
            <person name="Muto Y."/>
            <person name="Tanaka K."/>
            <person name="Niwa H."/>
        </authorList>
    </citation>
    <scope>NUCLEOTIDE SEQUENCE</scope>
    <source>
        <strain evidence="13">GTC17253</strain>
    </source>
</reference>
<dbReference type="GO" id="GO:0004519">
    <property type="term" value="F:endonuclease activity"/>
    <property type="evidence" value="ECO:0007669"/>
    <property type="project" value="UniProtKB-UniRule"/>
</dbReference>
<gene>
    <name evidence="13" type="ORF">GTC17253_01910</name>
</gene>
<dbReference type="EC" id="3.1.30.-" evidence="10"/>
<evidence type="ECO:0000256" key="9">
    <source>
        <dbReference type="PIRSR" id="PIRSR640255-2"/>
    </source>
</evidence>
<keyword evidence="6 10" id="KW-0378">Hydrolase</keyword>
<feature type="domain" description="DNA/RNA non-specific endonuclease/pyrophosphatase/phosphodiesterase" evidence="12">
    <location>
        <begin position="51"/>
        <end position="245"/>
    </location>
</feature>
<name>A0AB33ILQ8_9BACT</name>
<dbReference type="AlphaFoldDB" id="A0AB33ILQ8"/>
<organism evidence="13">
    <name type="scientific">Prevotella sp. GTC17253</name>
    <dbReference type="NCBI Taxonomy" id="3236793"/>
    <lineage>
        <taxon>Bacteria</taxon>
        <taxon>Pseudomonadati</taxon>
        <taxon>Bacteroidota</taxon>
        <taxon>Bacteroidia</taxon>
        <taxon>Bacteroidales</taxon>
        <taxon>Prevotellaceae</taxon>
        <taxon>Prevotella</taxon>
    </lineage>
</organism>
<feature type="active site" description="Proton acceptor" evidence="8">
    <location>
        <position position="114"/>
    </location>
</feature>
<dbReference type="CDD" id="cd00091">
    <property type="entry name" value="NUC"/>
    <property type="match status" value="1"/>
</dbReference>
<dbReference type="Gene3D" id="3.40.570.10">
    <property type="entry name" value="Extracellular Endonuclease, subunit A"/>
    <property type="match status" value="1"/>
</dbReference>
<dbReference type="GO" id="GO:0046872">
    <property type="term" value="F:metal ion binding"/>
    <property type="evidence" value="ECO:0007669"/>
    <property type="project" value="UniProtKB-KW"/>
</dbReference>
<evidence type="ECO:0000259" key="12">
    <source>
        <dbReference type="SMART" id="SM00892"/>
    </source>
</evidence>
<dbReference type="PANTHER" id="PTHR13966:SF5">
    <property type="entry name" value="ENDONUCLEASE G, MITOCHONDRIAL"/>
    <property type="match status" value="1"/>
</dbReference>
<sequence>MPGISKDKEAWANKDEVVVETGAESESVSVATDDDMLMQKTPVGLSAQILRRTGYVVSYNPETRIPNWVAWKLTADHVTGPYKRKGVEFHADDEAEGPRVDTYDYARSGYDRGHMCPSGDNKWSREAQEESFLMTNMCPQNHQLNTGDWNELEIRCRRWAQEYGSVYVVAGPILFDRKHKTIGRNKVTVPEAFFKVVLCMEGRPKAVGFIYRNESGNRPQGDYLNSVDQIERITGFDFFSALPDAIENKVEKEADLNEWKY</sequence>
<dbReference type="InterPro" id="IPR040255">
    <property type="entry name" value="Non-specific_endonuclease"/>
</dbReference>
<evidence type="ECO:0000256" key="7">
    <source>
        <dbReference type="ARBA" id="ARBA00022842"/>
    </source>
</evidence>
<dbReference type="SMART" id="SM00477">
    <property type="entry name" value="NUC"/>
    <property type="match status" value="1"/>
</dbReference>
<keyword evidence="3 10" id="KW-0540">Nuclease</keyword>
<evidence type="ECO:0000256" key="5">
    <source>
        <dbReference type="ARBA" id="ARBA00022759"/>
    </source>
</evidence>
<dbReference type="SUPFAM" id="SSF54060">
    <property type="entry name" value="His-Me finger endonucleases"/>
    <property type="match status" value="1"/>
</dbReference>
<feature type="binding site" evidence="9">
    <location>
        <position position="145"/>
    </location>
    <ligand>
        <name>Mg(2+)</name>
        <dbReference type="ChEBI" id="CHEBI:18420"/>
        <note>catalytic</note>
    </ligand>
</feature>
<dbReference type="GO" id="GO:0003676">
    <property type="term" value="F:nucleic acid binding"/>
    <property type="evidence" value="ECO:0007669"/>
    <property type="project" value="InterPro"/>
</dbReference>
<dbReference type="GO" id="GO:0016787">
    <property type="term" value="F:hydrolase activity"/>
    <property type="evidence" value="ECO:0007669"/>
    <property type="project" value="UniProtKB-KW"/>
</dbReference>
<comment type="similarity">
    <text evidence="2 10">Belongs to the DNA/RNA non-specific endonuclease family.</text>
</comment>
<evidence type="ECO:0000313" key="13">
    <source>
        <dbReference type="EMBL" id="BFO70225.1"/>
    </source>
</evidence>
<evidence type="ECO:0000256" key="10">
    <source>
        <dbReference type="RuleBase" id="RU366055"/>
    </source>
</evidence>
<keyword evidence="7" id="KW-0460">Magnesium</keyword>
<evidence type="ECO:0000259" key="11">
    <source>
        <dbReference type="SMART" id="SM00477"/>
    </source>
</evidence>
<dbReference type="EMBL" id="AP035785">
    <property type="protein sequence ID" value="BFO70225.1"/>
    <property type="molecule type" value="Genomic_DNA"/>
</dbReference>
<dbReference type="InterPro" id="IPR001604">
    <property type="entry name" value="Endo_G_ENPP1-like_dom"/>
</dbReference>
<dbReference type="SMART" id="SM00892">
    <property type="entry name" value="Endonuclease_NS"/>
    <property type="match status" value="1"/>
</dbReference>
<evidence type="ECO:0000256" key="3">
    <source>
        <dbReference type="ARBA" id="ARBA00022722"/>
    </source>
</evidence>
<evidence type="ECO:0000256" key="8">
    <source>
        <dbReference type="PIRSR" id="PIRSR640255-1"/>
    </source>
</evidence>
<dbReference type="InterPro" id="IPR018524">
    <property type="entry name" value="DNA/RNA_endonuclease_AS"/>
</dbReference>
<dbReference type="PANTHER" id="PTHR13966">
    <property type="entry name" value="ENDONUCLEASE RELATED"/>
    <property type="match status" value="1"/>
</dbReference>
<protein>
    <recommendedName>
        <fullName evidence="10">Endonuclease</fullName>
        <ecNumber evidence="10">3.1.30.-</ecNumber>
    </recommendedName>
</protein>
<dbReference type="InterPro" id="IPR044929">
    <property type="entry name" value="DNA/RNA_non-sp_Endonuclease_sf"/>
</dbReference>
<evidence type="ECO:0000256" key="1">
    <source>
        <dbReference type="ARBA" id="ARBA00001946"/>
    </source>
</evidence>
<evidence type="ECO:0000256" key="2">
    <source>
        <dbReference type="ARBA" id="ARBA00010052"/>
    </source>
</evidence>
<comment type="cofactor">
    <cofactor evidence="1 10">
        <name>Mg(2+)</name>
        <dbReference type="ChEBI" id="CHEBI:18420"/>
    </cofactor>
</comment>
<evidence type="ECO:0000256" key="6">
    <source>
        <dbReference type="ARBA" id="ARBA00022801"/>
    </source>
</evidence>
<keyword evidence="4 9" id="KW-0479">Metal-binding</keyword>
<dbReference type="PROSITE" id="PS01070">
    <property type="entry name" value="NUCLEASE_NON_SPEC"/>
    <property type="match status" value="1"/>
</dbReference>